<dbReference type="Proteomes" id="UP000193467">
    <property type="component" value="Unassembled WGS sequence"/>
</dbReference>
<dbReference type="GO" id="GO:0009308">
    <property type="term" value="P:amine metabolic process"/>
    <property type="evidence" value="ECO:0007669"/>
    <property type="project" value="UniProtKB-UniRule"/>
</dbReference>
<evidence type="ECO:0000256" key="5">
    <source>
        <dbReference type="ARBA" id="ARBA00023002"/>
    </source>
</evidence>
<comment type="PTM">
    <text evidence="8 9">Topaquinone (TPQ) is generated by copper-dependent autoxidation of a specific tyrosyl residue.</text>
</comment>
<dbReference type="InterPro" id="IPR015800">
    <property type="entry name" value="Cu_amine_oxidase_N2"/>
</dbReference>
<evidence type="ECO:0000256" key="6">
    <source>
        <dbReference type="ARBA" id="ARBA00023008"/>
    </source>
</evidence>
<dbReference type="InterPro" id="IPR016182">
    <property type="entry name" value="Cu_amine_oxidase_N-reg"/>
</dbReference>
<keyword evidence="3 9" id="KW-0479">Metal-binding</keyword>
<dbReference type="EC" id="1.4.3.-" evidence="9"/>
<dbReference type="Gene3D" id="3.10.450.40">
    <property type="match status" value="2"/>
</dbReference>
<feature type="region of interest" description="Disordered" evidence="10">
    <location>
        <begin position="1"/>
        <end position="21"/>
    </location>
</feature>
<evidence type="ECO:0000313" key="14">
    <source>
        <dbReference type="Proteomes" id="UP000193467"/>
    </source>
</evidence>
<dbReference type="InParanoid" id="A0A1Y2FBJ5"/>
<dbReference type="InterPro" id="IPR036460">
    <property type="entry name" value="Cu_amine_oxidase_C_sf"/>
</dbReference>
<comment type="similarity">
    <text evidence="2 9">Belongs to the copper/topaquinone oxidase family.</text>
</comment>
<dbReference type="PANTHER" id="PTHR10638">
    <property type="entry name" value="COPPER AMINE OXIDASE"/>
    <property type="match status" value="1"/>
</dbReference>
<organism evidence="13 14">
    <name type="scientific">Leucosporidium creatinivorum</name>
    <dbReference type="NCBI Taxonomy" id="106004"/>
    <lineage>
        <taxon>Eukaryota</taxon>
        <taxon>Fungi</taxon>
        <taxon>Dikarya</taxon>
        <taxon>Basidiomycota</taxon>
        <taxon>Pucciniomycotina</taxon>
        <taxon>Microbotryomycetes</taxon>
        <taxon>Leucosporidiales</taxon>
        <taxon>Leucosporidium</taxon>
    </lineage>
</organism>
<dbReference type="SUPFAM" id="SSF49998">
    <property type="entry name" value="Amine oxidase catalytic domain"/>
    <property type="match status" value="1"/>
</dbReference>
<dbReference type="PROSITE" id="PS01164">
    <property type="entry name" value="COPPER_AMINE_OXID_1"/>
    <property type="match status" value="1"/>
</dbReference>
<dbReference type="GO" id="GO:0008131">
    <property type="term" value="F:primary methylamine oxidase activity"/>
    <property type="evidence" value="ECO:0007669"/>
    <property type="project" value="InterPro"/>
</dbReference>
<comment type="cofactor">
    <cofactor evidence="9">
        <name>Cu cation</name>
        <dbReference type="ChEBI" id="CHEBI:23378"/>
    </cofactor>
    <text evidence="9">Contains 1 topaquinone per subunit.</text>
</comment>
<comment type="cofactor">
    <cofactor evidence="1">
        <name>Cu cation</name>
        <dbReference type="ChEBI" id="CHEBI:23378"/>
    </cofactor>
</comment>
<keyword evidence="4 7" id="KW-0801">TPQ</keyword>
<evidence type="ECO:0000256" key="2">
    <source>
        <dbReference type="ARBA" id="ARBA00007983"/>
    </source>
</evidence>
<proteinExistence type="inferred from homology"/>
<evidence type="ECO:0000256" key="10">
    <source>
        <dbReference type="SAM" id="MobiDB-lite"/>
    </source>
</evidence>
<accession>A0A1Y2FBJ5</accession>
<dbReference type="Gene3D" id="2.70.98.20">
    <property type="entry name" value="Copper amine oxidase, catalytic domain"/>
    <property type="match status" value="1"/>
</dbReference>
<dbReference type="GO" id="GO:0005507">
    <property type="term" value="F:copper ion binding"/>
    <property type="evidence" value="ECO:0007669"/>
    <property type="project" value="InterPro"/>
</dbReference>
<name>A0A1Y2FBJ5_9BASI</name>
<evidence type="ECO:0000256" key="9">
    <source>
        <dbReference type="RuleBase" id="RU000672"/>
    </source>
</evidence>
<evidence type="ECO:0000313" key="13">
    <source>
        <dbReference type="EMBL" id="ORY81288.1"/>
    </source>
</evidence>
<dbReference type="OrthoDB" id="5379943at2759"/>
<feature type="modified residue" description="2',4',5'-topaquinone" evidence="8">
    <location>
        <position position="420"/>
    </location>
</feature>
<dbReference type="GO" id="GO:0048038">
    <property type="term" value="F:quinone binding"/>
    <property type="evidence" value="ECO:0007669"/>
    <property type="project" value="InterPro"/>
</dbReference>
<protein>
    <recommendedName>
        <fullName evidence="9">Amine oxidase</fullName>
        <ecNumber evidence="9">1.4.3.-</ecNumber>
    </recommendedName>
</protein>
<keyword evidence="6 9" id="KW-0186">Copper</keyword>
<feature type="active site" description="Proton acceptor" evidence="7">
    <location>
        <position position="336"/>
    </location>
</feature>
<dbReference type="Pfam" id="PF01179">
    <property type="entry name" value="Cu_amine_oxid"/>
    <property type="match status" value="1"/>
</dbReference>
<reference evidence="13 14" key="1">
    <citation type="submission" date="2016-07" db="EMBL/GenBank/DDBJ databases">
        <title>Pervasive Adenine N6-methylation of Active Genes in Fungi.</title>
        <authorList>
            <consortium name="DOE Joint Genome Institute"/>
            <person name="Mondo S.J."/>
            <person name="Dannebaum R.O."/>
            <person name="Kuo R.C."/>
            <person name="Labutti K."/>
            <person name="Haridas S."/>
            <person name="Kuo A."/>
            <person name="Salamov A."/>
            <person name="Ahrendt S.R."/>
            <person name="Lipzen A."/>
            <person name="Sullivan W."/>
            <person name="Andreopoulos W.B."/>
            <person name="Clum A."/>
            <person name="Lindquist E."/>
            <person name="Daum C."/>
            <person name="Ramamoorthy G.K."/>
            <person name="Gryganskyi A."/>
            <person name="Culley D."/>
            <person name="Magnuson J.K."/>
            <person name="James T.Y."/>
            <person name="O'Malley M.A."/>
            <person name="Stajich J.E."/>
            <person name="Spatafora J.W."/>
            <person name="Visel A."/>
            <person name="Grigoriev I.V."/>
        </authorList>
    </citation>
    <scope>NUCLEOTIDE SEQUENCE [LARGE SCALE GENOMIC DNA]</scope>
    <source>
        <strain evidence="13 14">62-1032</strain>
    </source>
</reference>
<evidence type="ECO:0000256" key="1">
    <source>
        <dbReference type="ARBA" id="ARBA00001935"/>
    </source>
</evidence>
<evidence type="ECO:0000256" key="8">
    <source>
        <dbReference type="PIRSR" id="PIRSR600269-51"/>
    </source>
</evidence>
<feature type="domain" description="Copper amine oxidase catalytic" evidence="11">
    <location>
        <begin position="261"/>
        <end position="665"/>
    </location>
</feature>
<keyword evidence="5 9" id="KW-0560">Oxidoreductase</keyword>
<sequence length="694" mass="77471">MSHLSSINPSNTFTTPSRATTKASTLHPLAALTPDELTTISRVVKSYNASKTCLFRRCLLVEPPKALVVPYLQAELSGAPLPPVPTRRGQALFYFEGEQDFMEALVDITRGTLLGQRILPGEHGPGDDDEVLEIGAKALASPIVQAELERLQLPQGCEVIPEPWPYGSDDTPTPTRLSQVWFFLNYAERKDHPSSNFYAHPLDFSCVVDIATMEVVRIDRMPTDGGIEVSTDPNARFRPNPDCEYAPELLAEGVRKDLKPLHISQPEGVSFTIADDGETVKWQKWEFRVCFDVREGMILRNVKYDGRPIFYRLALSEMTVPYGDPRAPVHRKSAFDLGECGAGQTANNLQLGCDCLGVIHYFDGMGTSADGRPVKIPHAICIHEQDAGLGWKHTNIRTGRADVTRARELVFQLIVTVGNYEYALYFVFDTAATLHYEIRATGIMSVTPADPSADFSETAFGTVVADGVFAPHHQHLFNLRIDPAIDGYDGSVVTYDDVYPMKRDERNPHGVGFEVKSTKVENESAFNLDWTTNRVVKMVNPNKRNKFSGKPVGFKIMAPPTQLGLADPTSMHNIRGEFVNNHVHVTKYADNELWGSGEHLWQSRGGRGGCRTWAERGRKLENDSVVWFTLGFTHATRSEDWPVMPSEHFRMSFKPVGFFEQNPALDVPPSKQHVNQSRYAFPDQEAPIKPCCHL</sequence>
<evidence type="ECO:0000259" key="11">
    <source>
        <dbReference type="Pfam" id="PF01179"/>
    </source>
</evidence>
<feature type="domain" description="Copper amine oxidase N2-terminal" evidence="12">
    <location>
        <begin position="27"/>
        <end position="117"/>
    </location>
</feature>
<keyword evidence="14" id="KW-1185">Reference proteome</keyword>
<evidence type="ECO:0000256" key="7">
    <source>
        <dbReference type="PIRSR" id="PIRSR600269-50"/>
    </source>
</evidence>
<dbReference type="EMBL" id="MCGR01000023">
    <property type="protein sequence ID" value="ORY81288.1"/>
    <property type="molecule type" value="Genomic_DNA"/>
</dbReference>
<gene>
    <name evidence="13" type="ORF">BCR35DRAFT_291128</name>
</gene>
<evidence type="ECO:0000256" key="4">
    <source>
        <dbReference type="ARBA" id="ARBA00022772"/>
    </source>
</evidence>
<dbReference type="InterPro" id="IPR000269">
    <property type="entry name" value="Cu_amine_oxidase"/>
</dbReference>
<dbReference type="Pfam" id="PF02727">
    <property type="entry name" value="Cu_amine_oxidN2"/>
    <property type="match status" value="1"/>
</dbReference>
<dbReference type="AlphaFoldDB" id="A0A1Y2FBJ5"/>
<dbReference type="InterPro" id="IPR049948">
    <property type="entry name" value="Cu_Am_ox_TPQ-bd"/>
</dbReference>
<comment type="caution">
    <text evidence="13">The sequence shown here is derived from an EMBL/GenBank/DDBJ whole genome shotgun (WGS) entry which is preliminary data.</text>
</comment>
<dbReference type="InterPro" id="IPR015798">
    <property type="entry name" value="Cu_amine_oxidase_C"/>
</dbReference>
<evidence type="ECO:0000259" key="12">
    <source>
        <dbReference type="Pfam" id="PF02727"/>
    </source>
</evidence>
<evidence type="ECO:0000256" key="3">
    <source>
        <dbReference type="ARBA" id="ARBA00022723"/>
    </source>
</evidence>
<dbReference type="STRING" id="106004.A0A1Y2FBJ5"/>
<dbReference type="SUPFAM" id="SSF54416">
    <property type="entry name" value="Amine oxidase N-terminal region"/>
    <property type="match status" value="2"/>
</dbReference>
<feature type="active site" description="Schiff-base intermediate with substrate; via topaquinone" evidence="7">
    <location>
        <position position="420"/>
    </location>
</feature>
<dbReference type="PANTHER" id="PTHR10638:SF33">
    <property type="entry name" value="AMINE OXIDASE"/>
    <property type="match status" value="1"/>
</dbReference>